<protein>
    <submittedName>
        <fullName evidence="2">Uncharacterized protein</fullName>
    </submittedName>
</protein>
<feature type="transmembrane region" description="Helical" evidence="1">
    <location>
        <begin position="16"/>
        <end position="44"/>
    </location>
</feature>
<dbReference type="EMBL" id="CP072793">
    <property type="protein sequence ID" value="QTR52493.1"/>
    <property type="molecule type" value="Genomic_DNA"/>
</dbReference>
<feature type="transmembrane region" description="Helical" evidence="1">
    <location>
        <begin position="255"/>
        <end position="273"/>
    </location>
</feature>
<gene>
    <name evidence="2" type="ORF">J9260_12295</name>
</gene>
<dbReference type="AlphaFoldDB" id="A0A975F7K9"/>
<evidence type="ECO:0000313" key="3">
    <source>
        <dbReference type="Proteomes" id="UP000672009"/>
    </source>
</evidence>
<evidence type="ECO:0000313" key="2">
    <source>
        <dbReference type="EMBL" id="QTR52493.1"/>
    </source>
</evidence>
<dbReference type="Proteomes" id="UP000672009">
    <property type="component" value="Chromosome"/>
</dbReference>
<reference evidence="2" key="1">
    <citation type="submission" date="2021-04" db="EMBL/GenBank/DDBJ databases">
        <title>Genomics, taxonomy and metabolism of representatives of sulfur bacteria of the genus Thiothrix: Thiothrix fructosivorans QT, Thiothrix unzii A1T and three new species, Thiothrix subterranea sp. nov., Thiothrix litoralis sp. nov. and 'Candidatus Thiothrix anitrata' sp. nov.</title>
        <authorList>
            <person name="Ravin N.V."/>
            <person name="Smolyakov D."/>
            <person name="Rudenko T.S."/>
            <person name="Mardanov A.V."/>
            <person name="Beletsky A.V."/>
            <person name="Markov N.D."/>
            <person name="Fomenkov A.I."/>
            <person name="Roberts R.J."/>
            <person name="Karnachuk O.V."/>
            <person name="Novikov A."/>
            <person name="Grabovich M.Y."/>
        </authorList>
    </citation>
    <scope>NUCLEOTIDE SEQUENCE</scope>
    <source>
        <strain evidence="2">A1</strain>
    </source>
</reference>
<keyword evidence="1" id="KW-1133">Transmembrane helix</keyword>
<feature type="transmembrane region" description="Helical" evidence="1">
    <location>
        <begin position="93"/>
        <end position="114"/>
    </location>
</feature>
<feature type="transmembrane region" description="Helical" evidence="1">
    <location>
        <begin position="145"/>
        <end position="164"/>
    </location>
</feature>
<dbReference type="RefSeq" id="WP_210218038.1">
    <property type="nucleotide sequence ID" value="NZ_CP072793.1"/>
</dbReference>
<evidence type="ECO:0000256" key="1">
    <source>
        <dbReference type="SAM" id="Phobius"/>
    </source>
</evidence>
<feature type="transmembrane region" description="Helical" evidence="1">
    <location>
        <begin position="121"/>
        <end position="139"/>
    </location>
</feature>
<feature type="transmembrane region" description="Helical" evidence="1">
    <location>
        <begin position="217"/>
        <end position="235"/>
    </location>
</feature>
<feature type="transmembrane region" description="Helical" evidence="1">
    <location>
        <begin position="285"/>
        <end position="306"/>
    </location>
</feature>
<keyword evidence="1" id="KW-0812">Transmembrane</keyword>
<dbReference type="KEGG" id="tun:J9260_12295"/>
<keyword evidence="3" id="KW-1185">Reference proteome</keyword>
<organism evidence="2 3">
    <name type="scientific">Thiothrix unzii</name>
    <dbReference type="NCBI Taxonomy" id="111769"/>
    <lineage>
        <taxon>Bacteria</taxon>
        <taxon>Pseudomonadati</taxon>
        <taxon>Pseudomonadota</taxon>
        <taxon>Gammaproteobacteria</taxon>
        <taxon>Thiotrichales</taxon>
        <taxon>Thiotrichaceae</taxon>
        <taxon>Thiothrix</taxon>
    </lineage>
</organism>
<sequence>MAVMARHWSSLSVWELAAVGTVLVVAAVLAPLPLYLLALSVFGLPHVLWELRWIRQTYQAQIPSWVWLAWWGVLGLQAAARLGSWLGVVSAPVTLLVDLLTLALLFWVVAALAWRWGSLRAWLLAVLAACLGVVLLWVVNNGDVVAVLVLLAIIHNFTPLFLVSQGQCFATFPARSVLAGLFSLPLLLIAALWWLGMPAPHTVGWWMPSEATWLQQHLIQGFSAVLSGVVLAQCLHYYSVLRLLPTTLPMPAPRWWLLGAVSASALLTLYFLADFKAARQLYAVAAGFHAWLEFPLILLLFSGLGIGKARVE</sequence>
<keyword evidence="1" id="KW-0472">Membrane</keyword>
<proteinExistence type="predicted"/>
<feature type="transmembrane region" description="Helical" evidence="1">
    <location>
        <begin position="176"/>
        <end position="197"/>
    </location>
</feature>
<name>A0A975F7K9_9GAMM</name>
<accession>A0A975F7K9</accession>